<dbReference type="OrthoDB" id="40334at2759"/>
<sequence>MTFQSELSSWFSTSGPQPAKPPAVGSKAPSTLKLELPPPDGKPIIITFLRHCGCPFAEKTFHDLRTSASLHPNIHFFAISHSSPSATANWHASLPPMPNESPEPSNLKLVVDEGRELYAKWGLGIASFWHVLAPGSLYTLYQLGTQEGIWNRPTESGSRWQTSGNFAVDGEGVVRW</sequence>
<dbReference type="SUPFAM" id="SSF52833">
    <property type="entry name" value="Thioredoxin-like"/>
    <property type="match status" value="1"/>
</dbReference>
<evidence type="ECO:0008006" key="4">
    <source>
        <dbReference type="Google" id="ProtNLM"/>
    </source>
</evidence>
<dbReference type="InterPro" id="IPR036249">
    <property type="entry name" value="Thioredoxin-like_sf"/>
</dbReference>
<dbReference type="AlphaFoldDB" id="A0A6A6HH48"/>
<reference evidence="2" key="1">
    <citation type="journal article" date="2020" name="Stud. Mycol.">
        <title>101 Dothideomycetes genomes: a test case for predicting lifestyles and emergence of pathogens.</title>
        <authorList>
            <person name="Haridas S."/>
            <person name="Albert R."/>
            <person name="Binder M."/>
            <person name="Bloem J."/>
            <person name="Labutti K."/>
            <person name="Salamov A."/>
            <person name="Andreopoulos B."/>
            <person name="Baker S."/>
            <person name="Barry K."/>
            <person name="Bills G."/>
            <person name="Bluhm B."/>
            <person name="Cannon C."/>
            <person name="Castanera R."/>
            <person name="Culley D."/>
            <person name="Daum C."/>
            <person name="Ezra D."/>
            <person name="Gonzalez J."/>
            <person name="Henrissat B."/>
            <person name="Kuo A."/>
            <person name="Liang C."/>
            <person name="Lipzen A."/>
            <person name="Lutzoni F."/>
            <person name="Magnuson J."/>
            <person name="Mondo S."/>
            <person name="Nolan M."/>
            <person name="Ohm R."/>
            <person name="Pangilinan J."/>
            <person name="Park H.-J."/>
            <person name="Ramirez L."/>
            <person name="Alfaro M."/>
            <person name="Sun H."/>
            <person name="Tritt A."/>
            <person name="Yoshinaga Y."/>
            <person name="Zwiers L.-H."/>
            <person name="Turgeon B."/>
            <person name="Goodwin S."/>
            <person name="Spatafora J."/>
            <person name="Crous P."/>
            <person name="Grigoriev I."/>
        </authorList>
    </citation>
    <scope>NUCLEOTIDE SEQUENCE</scope>
    <source>
        <strain evidence="2">Tuck. ex Michener</strain>
    </source>
</reference>
<accession>A0A6A6HH48</accession>
<feature type="compositionally biased region" description="Polar residues" evidence="1">
    <location>
        <begin position="1"/>
        <end position="16"/>
    </location>
</feature>
<proteinExistence type="predicted"/>
<dbReference type="Gene3D" id="3.40.30.10">
    <property type="entry name" value="Glutaredoxin"/>
    <property type="match status" value="1"/>
</dbReference>
<evidence type="ECO:0000256" key="1">
    <source>
        <dbReference type="SAM" id="MobiDB-lite"/>
    </source>
</evidence>
<evidence type="ECO:0000313" key="2">
    <source>
        <dbReference type="EMBL" id="KAF2236780.1"/>
    </source>
</evidence>
<organism evidence="2 3">
    <name type="scientific">Viridothelium virens</name>
    <name type="common">Speckled blister lichen</name>
    <name type="synonym">Trypethelium virens</name>
    <dbReference type="NCBI Taxonomy" id="1048519"/>
    <lineage>
        <taxon>Eukaryota</taxon>
        <taxon>Fungi</taxon>
        <taxon>Dikarya</taxon>
        <taxon>Ascomycota</taxon>
        <taxon>Pezizomycotina</taxon>
        <taxon>Dothideomycetes</taxon>
        <taxon>Dothideomycetes incertae sedis</taxon>
        <taxon>Trypetheliales</taxon>
        <taxon>Trypetheliaceae</taxon>
        <taxon>Viridothelium</taxon>
    </lineage>
</organism>
<name>A0A6A6HH48_VIRVR</name>
<dbReference type="PANTHER" id="PTHR42336">
    <property type="entry name" value="THIOREDOXIN DOMAIN-CONTAINING PROTEIN-RELATED"/>
    <property type="match status" value="1"/>
</dbReference>
<evidence type="ECO:0000313" key="3">
    <source>
        <dbReference type="Proteomes" id="UP000800092"/>
    </source>
</evidence>
<dbReference type="EMBL" id="ML991783">
    <property type="protein sequence ID" value="KAF2236780.1"/>
    <property type="molecule type" value="Genomic_DNA"/>
</dbReference>
<protein>
    <recommendedName>
        <fullName evidence="4">Alkyl hydroperoxide reductase subunit C/ Thiol specific antioxidant domain-containing protein</fullName>
    </recommendedName>
</protein>
<feature type="region of interest" description="Disordered" evidence="1">
    <location>
        <begin position="1"/>
        <end position="36"/>
    </location>
</feature>
<dbReference type="Proteomes" id="UP000800092">
    <property type="component" value="Unassembled WGS sequence"/>
</dbReference>
<dbReference type="PANTHER" id="PTHR42336:SF1">
    <property type="entry name" value="ALKYL HYDROPEROXIDE REDUCTASE SUBUNIT C_ THIOL SPECIFIC ANTIOXIDANT DOMAIN-CONTAINING PROTEIN"/>
    <property type="match status" value="1"/>
</dbReference>
<keyword evidence="3" id="KW-1185">Reference proteome</keyword>
<gene>
    <name evidence="2" type="ORF">EV356DRAFT_51331</name>
</gene>